<dbReference type="PROSITE" id="PS50893">
    <property type="entry name" value="ABC_TRANSPORTER_2"/>
    <property type="match status" value="1"/>
</dbReference>
<evidence type="ECO:0000256" key="6">
    <source>
        <dbReference type="ARBA" id="ARBA00023251"/>
    </source>
</evidence>
<dbReference type="AlphaFoldDB" id="A0A3L8PI21"/>
<evidence type="ECO:0000256" key="2">
    <source>
        <dbReference type="ARBA" id="ARBA00005417"/>
    </source>
</evidence>
<dbReference type="EMBL" id="RDBF01000012">
    <property type="protein sequence ID" value="RLV54871.1"/>
    <property type="molecule type" value="Genomic_DNA"/>
</dbReference>
<dbReference type="Proteomes" id="UP000282515">
    <property type="component" value="Unassembled WGS sequence"/>
</dbReference>
<dbReference type="OrthoDB" id="9804819at2"/>
<dbReference type="GO" id="GO:0046677">
    <property type="term" value="P:response to antibiotic"/>
    <property type="evidence" value="ECO:0007669"/>
    <property type="project" value="UniProtKB-KW"/>
</dbReference>
<sequence>MENVTVSYRRRKALDDVSWSIGPGRVGLVGPNGAGKSTLIHCLVGLLRVRSGRIEFANSGASVGFVPQKPELPGQLRVRETIEYCAWLRGVPRKATGALADDVIESFALEEFATSKVRALSGGQRQRVAIAAAVAHRPEVLILDEPTAGLDPTQRLAVRRCIKELDSVDCVLIATHLVEDIEHLCSDVGVLNRGRLEFTGSVDELLARAPAADAGVHGSAFEEAYDAIVNGNS</sequence>
<name>A0A3L8PI21_9ACTN</name>
<dbReference type="GO" id="GO:0016887">
    <property type="term" value="F:ATP hydrolysis activity"/>
    <property type="evidence" value="ECO:0007669"/>
    <property type="project" value="InterPro"/>
</dbReference>
<dbReference type="PROSITE" id="PS00211">
    <property type="entry name" value="ABC_TRANSPORTER_1"/>
    <property type="match status" value="1"/>
</dbReference>
<dbReference type="InterPro" id="IPR003593">
    <property type="entry name" value="AAA+_ATPase"/>
</dbReference>
<dbReference type="InterPro" id="IPR027417">
    <property type="entry name" value="P-loop_NTPase"/>
</dbReference>
<dbReference type="GO" id="GO:0005524">
    <property type="term" value="F:ATP binding"/>
    <property type="evidence" value="ECO:0007669"/>
    <property type="project" value="UniProtKB-KW"/>
</dbReference>
<evidence type="ECO:0000313" key="8">
    <source>
        <dbReference type="EMBL" id="RLV54871.1"/>
    </source>
</evidence>
<dbReference type="InterPro" id="IPR050763">
    <property type="entry name" value="ABC_transporter_ATP-binding"/>
</dbReference>
<keyword evidence="6" id="KW-0046">Antibiotic resistance</keyword>
<organism evidence="8 9">
    <name type="scientific">Aeromicrobium phragmitis</name>
    <dbReference type="NCBI Taxonomy" id="2478914"/>
    <lineage>
        <taxon>Bacteria</taxon>
        <taxon>Bacillati</taxon>
        <taxon>Actinomycetota</taxon>
        <taxon>Actinomycetes</taxon>
        <taxon>Propionibacteriales</taxon>
        <taxon>Nocardioidaceae</taxon>
        <taxon>Aeromicrobium</taxon>
    </lineage>
</organism>
<comment type="caution">
    <text evidence="8">The sequence shown here is derived from an EMBL/GenBank/DDBJ whole genome shotgun (WGS) entry which is preliminary data.</text>
</comment>
<dbReference type="GO" id="GO:0005886">
    <property type="term" value="C:plasma membrane"/>
    <property type="evidence" value="ECO:0007669"/>
    <property type="project" value="UniProtKB-SubCell"/>
</dbReference>
<keyword evidence="9" id="KW-1185">Reference proteome</keyword>
<dbReference type="SUPFAM" id="SSF52540">
    <property type="entry name" value="P-loop containing nucleoside triphosphate hydrolases"/>
    <property type="match status" value="1"/>
</dbReference>
<keyword evidence="3" id="KW-0813">Transport</keyword>
<dbReference type="Gene3D" id="3.40.50.300">
    <property type="entry name" value="P-loop containing nucleotide triphosphate hydrolases"/>
    <property type="match status" value="1"/>
</dbReference>
<evidence type="ECO:0000313" key="9">
    <source>
        <dbReference type="Proteomes" id="UP000282515"/>
    </source>
</evidence>
<evidence type="ECO:0000256" key="3">
    <source>
        <dbReference type="ARBA" id="ARBA00022448"/>
    </source>
</evidence>
<dbReference type="InterPro" id="IPR017871">
    <property type="entry name" value="ABC_transporter-like_CS"/>
</dbReference>
<evidence type="ECO:0000256" key="4">
    <source>
        <dbReference type="ARBA" id="ARBA00022741"/>
    </source>
</evidence>
<dbReference type="SMART" id="SM00382">
    <property type="entry name" value="AAA"/>
    <property type="match status" value="1"/>
</dbReference>
<reference evidence="8 9" key="1">
    <citation type="submission" date="2018-10" db="EMBL/GenBank/DDBJ databases">
        <title>Aeromicrobium sp. 9W16Y-2 whole genome shotgun sequence.</title>
        <authorList>
            <person name="Li F."/>
        </authorList>
    </citation>
    <scope>NUCLEOTIDE SEQUENCE [LARGE SCALE GENOMIC DNA]</scope>
    <source>
        <strain evidence="8 9">9W16Y-2</strain>
    </source>
</reference>
<evidence type="ECO:0000259" key="7">
    <source>
        <dbReference type="PROSITE" id="PS50893"/>
    </source>
</evidence>
<comment type="similarity">
    <text evidence="2">Belongs to the ABC transporter superfamily.</text>
</comment>
<evidence type="ECO:0000256" key="1">
    <source>
        <dbReference type="ARBA" id="ARBA00004202"/>
    </source>
</evidence>
<gene>
    <name evidence="8" type="ORF">D9V41_13695</name>
</gene>
<dbReference type="PANTHER" id="PTHR42711:SF5">
    <property type="entry name" value="ABC TRANSPORTER ATP-BINDING PROTEIN NATA"/>
    <property type="match status" value="1"/>
</dbReference>
<evidence type="ECO:0000256" key="5">
    <source>
        <dbReference type="ARBA" id="ARBA00022840"/>
    </source>
</evidence>
<dbReference type="PANTHER" id="PTHR42711">
    <property type="entry name" value="ABC TRANSPORTER ATP-BINDING PROTEIN"/>
    <property type="match status" value="1"/>
</dbReference>
<dbReference type="InterPro" id="IPR003439">
    <property type="entry name" value="ABC_transporter-like_ATP-bd"/>
</dbReference>
<dbReference type="Pfam" id="PF00005">
    <property type="entry name" value="ABC_tran"/>
    <property type="match status" value="1"/>
</dbReference>
<protein>
    <submittedName>
        <fullName evidence="8">ABC transporter ATP-binding protein</fullName>
    </submittedName>
</protein>
<keyword evidence="4" id="KW-0547">Nucleotide-binding</keyword>
<feature type="domain" description="ABC transporter" evidence="7">
    <location>
        <begin position="1"/>
        <end position="218"/>
    </location>
</feature>
<comment type="subcellular location">
    <subcellularLocation>
        <location evidence="1">Cell membrane</location>
        <topology evidence="1">Peripheral membrane protein</topology>
    </subcellularLocation>
</comment>
<keyword evidence="5 8" id="KW-0067">ATP-binding</keyword>
<proteinExistence type="inferred from homology"/>
<accession>A0A3L8PI21</accession>